<dbReference type="PANTHER" id="PTHR31157">
    <property type="entry name" value="SCP DOMAIN-CONTAINING PROTEIN"/>
    <property type="match status" value="1"/>
</dbReference>
<evidence type="ECO:0000259" key="1">
    <source>
        <dbReference type="Pfam" id="PF00188"/>
    </source>
</evidence>
<dbReference type="InterPro" id="IPR035940">
    <property type="entry name" value="CAP_sf"/>
</dbReference>
<dbReference type="InterPro" id="IPR029410">
    <property type="entry name" value="CAP_assoc"/>
</dbReference>
<dbReference type="EMBL" id="JBHSFU010000003">
    <property type="protein sequence ID" value="MFC4556992.1"/>
    <property type="molecule type" value="Genomic_DNA"/>
</dbReference>
<protein>
    <submittedName>
        <fullName evidence="3">CAP domain-containing protein</fullName>
    </submittedName>
</protein>
<gene>
    <name evidence="3" type="ORF">ACFO3D_02060</name>
</gene>
<dbReference type="CDD" id="cd05379">
    <property type="entry name" value="CAP_bacterial"/>
    <property type="match status" value="1"/>
</dbReference>
<reference evidence="4" key="1">
    <citation type="journal article" date="2019" name="Int. J. Syst. Evol. Microbiol.">
        <title>The Global Catalogue of Microorganisms (GCM) 10K type strain sequencing project: providing services to taxonomists for standard genome sequencing and annotation.</title>
        <authorList>
            <consortium name="The Broad Institute Genomics Platform"/>
            <consortium name="The Broad Institute Genome Sequencing Center for Infectious Disease"/>
            <person name="Wu L."/>
            <person name="Ma J."/>
        </authorList>
    </citation>
    <scope>NUCLEOTIDE SEQUENCE [LARGE SCALE GENOMIC DNA]</scope>
    <source>
        <strain evidence="4">CGMCC 4.7426</strain>
    </source>
</reference>
<keyword evidence="4" id="KW-1185">Reference proteome</keyword>
<accession>A0ABV9DF17</accession>
<comment type="caution">
    <text evidence="3">The sequence shown here is derived from an EMBL/GenBank/DDBJ whole genome shotgun (WGS) entry which is preliminary data.</text>
</comment>
<dbReference type="Pfam" id="PF14504">
    <property type="entry name" value="CAP_assoc_N"/>
    <property type="match status" value="1"/>
</dbReference>
<dbReference type="InterPro" id="IPR014044">
    <property type="entry name" value="CAP_dom"/>
</dbReference>
<dbReference type="Proteomes" id="UP001595989">
    <property type="component" value="Unassembled WGS sequence"/>
</dbReference>
<evidence type="ECO:0000259" key="2">
    <source>
        <dbReference type="Pfam" id="PF14504"/>
    </source>
</evidence>
<dbReference type="PANTHER" id="PTHR31157:SF26">
    <property type="entry name" value="SCP-LIKE EXTRACELLULAR PROTEIN"/>
    <property type="match status" value="1"/>
</dbReference>
<name>A0ABV9DF17_9BACI</name>
<evidence type="ECO:0000313" key="4">
    <source>
        <dbReference type="Proteomes" id="UP001595989"/>
    </source>
</evidence>
<dbReference type="SUPFAM" id="SSF55797">
    <property type="entry name" value="PR-1-like"/>
    <property type="match status" value="1"/>
</dbReference>
<feature type="domain" description="SCP" evidence="1">
    <location>
        <begin position="240"/>
        <end position="349"/>
    </location>
</feature>
<feature type="domain" description="CAP-associated" evidence="2">
    <location>
        <begin position="68"/>
        <end position="208"/>
    </location>
</feature>
<dbReference type="Gene3D" id="3.40.33.10">
    <property type="entry name" value="CAP"/>
    <property type="match status" value="1"/>
</dbReference>
<dbReference type="RefSeq" id="WP_390292931.1">
    <property type="nucleotide sequence ID" value="NZ_JBHSFU010000003.1"/>
</dbReference>
<sequence length="354" mass="40718">MRLSRLLALLLLVVISGFYFLEKNDLTPEQAVQNINTVVEEKKNVLKTKAMPAKRSIIPLEGDLYRWIGKPVKELSAVYGKPAKEYESPYGYQWLVYTQSEGQYIQFGVKDNKIASIYAIGDELSLEPIQIGQSYDSLKENFSFTNEVTYSEGLSSYTFKLKDEELRSRPLVKITDNYFIQLYFDSFTGKLSSVRVLSGDILLLHRPYGMEYRGSLPEKPSFSDKEWNKIEADMEQQIFDITNIIRFNHGKPALKWDETVSNVAYLHSKDMAQNNYFSHYGLDGDGLKERLAAEEVFYRSAGENIAAQYPDAPSAMHGWLNSKGHREALLKDDYTHLGVGVYRFYYTQNFLKIQ</sequence>
<dbReference type="Pfam" id="PF00188">
    <property type="entry name" value="CAP"/>
    <property type="match status" value="1"/>
</dbReference>
<evidence type="ECO:0000313" key="3">
    <source>
        <dbReference type="EMBL" id="MFC4556992.1"/>
    </source>
</evidence>
<proteinExistence type="predicted"/>
<organism evidence="3 4">
    <name type="scientific">Virgibacillus kekensis</name>
    <dbReference type="NCBI Taxonomy" id="202261"/>
    <lineage>
        <taxon>Bacteria</taxon>
        <taxon>Bacillati</taxon>
        <taxon>Bacillota</taxon>
        <taxon>Bacilli</taxon>
        <taxon>Bacillales</taxon>
        <taxon>Bacillaceae</taxon>
        <taxon>Virgibacillus</taxon>
    </lineage>
</organism>